<dbReference type="GO" id="GO:0004175">
    <property type="term" value="F:endopeptidase activity"/>
    <property type="evidence" value="ECO:0007669"/>
    <property type="project" value="TreeGrafter"/>
</dbReference>
<accession>A0AA37Q4N0</accession>
<dbReference type="SUPFAM" id="SSF52096">
    <property type="entry name" value="ClpP/crotonase"/>
    <property type="match status" value="1"/>
</dbReference>
<dbReference type="Gene3D" id="3.90.226.10">
    <property type="entry name" value="2-enoyl-CoA Hydratase, Chain A, domain 1"/>
    <property type="match status" value="1"/>
</dbReference>
<name>A0AA37Q4N0_9BACT</name>
<evidence type="ECO:0000313" key="3">
    <source>
        <dbReference type="EMBL" id="GLC26509.1"/>
    </source>
</evidence>
<dbReference type="GO" id="GO:0008236">
    <property type="term" value="F:serine-type peptidase activity"/>
    <property type="evidence" value="ECO:0007669"/>
    <property type="project" value="InterPro"/>
</dbReference>
<proteinExistence type="predicted"/>
<feature type="chain" id="PRO_5041241772" description="Tail specific protease domain-containing protein" evidence="1">
    <location>
        <begin position="19"/>
        <end position="491"/>
    </location>
</feature>
<evidence type="ECO:0000259" key="2">
    <source>
        <dbReference type="SMART" id="SM00245"/>
    </source>
</evidence>
<dbReference type="AlphaFoldDB" id="A0AA37Q4N0"/>
<dbReference type="EMBL" id="BRXS01000004">
    <property type="protein sequence ID" value="GLC26509.1"/>
    <property type="molecule type" value="Genomic_DNA"/>
</dbReference>
<keyword evidence="4" id="KW-1185">Reference proteome</keyword>
<dbReference type="Proteomes" id="UP001161325">
    <property type="component" value="Unassembled WGS sequence"/>
</dbReference>
<organism evidence="3 4">
    <name type="scientific">Roseisolibacter agri</name>
    <dbReference type="NCBI Taxonomy" id="2014610"/>
    <lineage>
        <taxon>Bacteria</taxon>
        <taxon>Pseudomonadati</taxon>
        <taxon>Gemmatimonadota</taxon>
        <taxon>Gemmatimonadia</taxon>
        <taxon>Gemmatimonadales</taxon>
        <taxon>Gemmatimonadaceae</taxon>
        <taxon>Roseisolibacter</taxon>
    </lineage>
</organism>
<evidence type="ECO:0000313" key="4">
    <source>
        <dbReference type="Proteomes" id="UP001161325"/>
    </source>
</evidence>
<dbReference type="GO" id="GO:0030288">
    <property type="term" value="C:outer membrane-bounded periplasmic space"/>
    <property type="evidence" value="ECO:0007669"/>
    <property type="project" value="TreeGrafter"/>
</dbReference>
<dbReference type="Pfam" id="PF03572">
    <property type="entry name" value="Peptidase_S41"/>
    <property type="match status" value="1"/>
</dbReference>
<dbReference type="InterPro" id="IPR029045">
    <property type="entry name" value="ClpP/crotonase-like_dom_sf"/>
</dbReference>
<feature type="signal peptide" evidence="1">
    <location>
        <begin position="1"/>
        <end position="18"/>
    </location>
</feature>
<sequence>MLAAALAAIAPVAAAAQASTPPTPPPFVTRAAAAADLEQLFRTIESVHPDPYTVASRAAIAREREAVLRALPDSVTRPELYLRFAPLVAMLGDGHTNLNPPSEEWAAANRAGAPILPFRMTVDPVGQLRVSLAAPDAPIRAGDAVVAIGGTPVAELLDRTMASLGGELLAWRRRNAAGFLPRHLWMRGVRGPFEVTVRRDGEPAPLTFRLDGLRLDSLDALARAQATARGGAGAPRDLEYRTLPGRVGYLEFRTMTAAPDDFAPRIAALMRQAVADSIGALVVDLRRNGGGNSQLGELLLQHLTGAPFRMAARKEWKMSAEYRAMLRARAEQARRQDSVRFAASNGETELRRLLEGPDGRLIVSESNARVRPRLEPRFDGPVCVLIGPGTFSSAMMTANAIQDYRLATLIGEETGGVPTSFGEQYSFRLANSQLPASVSSARFVRASGDASVRAGVVPDIEVRPTAADLRAGRDPVLERAMTCPARPTTRR</sequence>
<dbReference type="GO" id="GO:0006508">
    <property type="term" value="P:proteolysis"/>
    <property type="evidence" value="ECO:0007669"/>
    <property type="project" value="InterPro"/>
</dbReference>
<gene>
    <name evidence="3" type="ORF">rosag_30220</name>
</gene>
<comment type="caution">
    <text evidence="3">The sequence shown here is derived from an EMBL/GenBank/DDBJ whole genome shotgun (WGS) entry which is preliminary data.</text>
</comment>
<dbReference type="SMART" id="SM00245">
    <property type="entry name" value="TSPc"/>
    <property type="match status" value="1"/>
</dbReference>
<dbReference type="PANTHER" id="PTHR32060:SF30">
    <property type="entry name" value="CARBOXY-TERMINAL PROCESSING PROTEASE CTPA"/>
    <property type="match status" value="1"/>
</dbReference>
<dbReference type="InterPro" id="IPR005151">
    <property type="entry name" value="Tail-specific_protease"/>
</dbReference>
<feature type="domain" description="Tail specific protease" evidence="2">
    <location>
        <begin position="205"/>
        <end position="463"/>
    </location>
</feature>
<evidence type="ECO:0000256" key="1">
    <source>
        <dbReference type="SAM" id="SignalP"/>
    </source>
</evidence>
<dbReference type="PANTHER" id="PTHR32060">
    <property type="entry name" value="TAIL-SPECIFIC PROTEASE"/>
    <property type="match status" value="1"/>
</dbReference>
<protein>
    <recommendedName>
        <fullName evidence="2">Tail specific protease domain-containing protein</fullName>
    </recommendedName>
</protein>
<dbReference type="GO" id="GO:0007165">
    <property type="term" value="P:signal transduction"/>
    <property type="evidence" value="ECO:0007669"/>
    <property type="project" value="TreeGrafter"/>
</dbReference>
<keyword evidence="1" id="KW-0732">Signal</keyword>
<reference evidence="3" key="1">
    <citation type="submission" date="2022-08" db="EMBL/GenBank/DDBJ databases">
        <title>Draft genome sequencing of Roseisolibacter agri AW1220.</title>
        <authorList>
            <person name="Tobiishi Y."/>
            <person name="Tonouchi A."/>
        </authorList>
    </citation>
    <scope>NUCLEOTIDE SEQUENCE</scope>
    <source>
        <strain evidence="3">AW1220</strain>
    </source>
</reference>